<dbReference type="AlphaFoldDB" id="A0A7R9J3D9"/>
<evidence type="ECO:0000256" key="1">
    <source>
        <dbReference type="SAM" id="MobiDB-lite"/>
    </source>
</evidence>
<feature type="region of interest" description="Disordered" evidence="1">
    <location>
        <begin position="126"/>
        <end position="149"/>
    </location>
</feature>
<name>A0A7R9J3D9_TIMCA</name>
<feature type="compositionally biased region" description="Basic and acidic residues" evidence="1">
    <location>
        <begin position="126"/>
        <end position="147"/>
    </location>
</feature>
<accession>A0A7R9J3D9</accession>
<protein>
    <submittedName>
        <fullName evidence="2">(California timema) hypothetical protein</fullName>
    </submittedName>
</protein>
<feature type="region of interest" description="Disordered" evidence="1">
    <location>
        <begin position="279"/>
        <end position="318"/>
    </location>
</feature>
<dbReference type="EMBL" id="OE180821">
    <property type="protein sequence ID" value="CAD7572042.1"/>
    <property type="molecule type" value="Genomic_DNA"/>
</dbReference>
<sequence>MSKEEQMKLTHINVEHALVRVWTKASVSSCRGLLVMGRLRLSPQAGRIKVVIQALFISLTLSTCGNCEGCIRGSEPAFAWKEIGKPFRKNKPSSPDRDSTLDLPVLSSRAQHDKCVKLEEVNPHLRGGRVENHLEKTTPSSSDRDSNLDLPILSSRAQHDKRLANALVVLSSTAEDGEIKVRISVGIQPNDTVSYHLSDVMNAVKNHDCSSFACDRRAMSGEELFPALGLREPPHHKGPFEWSVSRQDQSRGANRPVVKSPSNTRLTAKVGLKQAWAKEPSHIFTEASTPTTPSESISGSCKRAPGGGFYSEDNLHVD</sequence>
<feature type="region of interest" description="Disordered" evidence="1">
    <location>
        <begin position="236"/>
        <end position="263"/>
    </location>
</feature>
<organism evidence="2">
    <name type="scientific">Timema californicum</name>
    <name type="common">California timema</name>
    <name type="synonym">Walking stick</name>
    <dbReference type="NCBI Taxonomy" id="61474"/>
    <lineage>
        <taxon>Eukaryota</taxon>
        <taxon>Metazoa</taxon>
        <taxon>Ecdysozoa</taxon>
        <taxon>Arthropoda</taxon>
        <taxon>Hexapoda</taxon>
        <taxon>Insecta</taxon>
        <taxon>Pterygota</taxon>
        <taxon>Neoptera</taxon>
        <taxon>Polyneoptera</taxon>
        <taxon>Phasmatodea</taxon>
        <taxon>Timematodea</taxon>
        <taxon>Timematoidea</taxon>
        <taxon>Timematidae</taxon>
        <taxon>Timema</taxon>
    </lineage>
</organism>
<gene>
    <name evidence="2" type="ORF">TCMB3V08_LOCUS4700</name>
</gene>
<evidence type="ECO:0000313" key="2">
    <source>
        <dbReference type="EMBL" id="CAD7572042.1"/>
    </source>
</evidence>
<proteinExistence type="predicted"/>
<reference evidence="2" key="1">
    <citation type="submission" date="2020-11" db="EMBL/GenBank/DDBJ databases">
        <authorList>
            <person name="Tran Van P."/>
        </authorList>
    </citation>
    <scope>NUCLEOTIDE SEQUENCE</scope>
</reference>
<feature type="compositionally biased region" description="Low complexity" evidence="1">
    <location>
        <begin position="285"/>
        <end position="298"/>
    </location>
</feature>